<dbReference type="PANTHER" id="PTHR10332">
    <property type="entry name" value="EQUILIBRATIVE NUCLEOSIDE TRANSPORTER"/>
    <property type="match status" value="1"/>
</dbReference>
<dbReference type="PRINTS" id="PR01130">
    <property type="entry name" value="DERENTRNSPRT"/>
</dbReference>
<keyword evidence="4 7" id="KW-0812">Transmembrane</keyword>
<dbReference type="Proteomes" id="UP000095282">
    <property type="component" value="Unplaced"/>
</dbReference>
<evidence type="ECO:0000256" key="2">
    <source>
        <dbReference type="ARBA" id="ARBA00007965"/>
    </source>
</evidence>
<keyword evidence="6 7" id="KW-0472">Membrane</keyword>
<keyword evidence="3" id="KW-0813">Transport</keyword>
<sequence>MQDPYRLVTMRTAPEPVVKTTTVTKTIEPLIIEQQGGLVRKIVDKGNYVFLMFMMFGFGALLPWNMFLNISYDYYTNHKLLDENKNGTLESAVFQNSMTIAAQIPNLIFSILNIFLTSTGDFTLRMRICLAVVQAMVLITISFIYVYTHSWTTWFFFLTISNIIALNAANGLFQNSLFGLASSFPFKYTNAILIGQNFCGIAVTVLAMATKAVTDDVEHRAMLYFGLSSIVIITCFVLLIFIKKLTFFKVFDVTEANEYDDNFKKEITTWEDVRIAFSESKAQFANIFLLFLVTLALFPNICMYVKDNKPGEVYGFIVPTKYFMDVTTFLNFNLFAFLGSLTANWIRSPGPKSIWIAVVARFWFLIYLPLANYQPEGLRLAPVLFTSTWFFVFNVTLLAFSSGYLSSLIMMYAPRCHEEPRIQRMAGMIAAFFLVAGVVAGLVLSWPIKLLILNYPF</sequence>
<dbReference type="InterPro" id="IPR002259">
    <property type="entry name" value="Eqnu_transpt"/>
</dbReference>
<dbReference type="WBParaSite" id="Csp11.Scaffold628.g6931.t1">
    <property type="protein sequence ID" value="Csp11.Scaffold628.g6931.t1"/>
    <property type="gene ID" value="Csp11.Scaffold628.g6931"/>
</dbReference>
<evidence type="ECO:0000256" key="7">
    <source>
        <dbReference type="SAM" id="Phobius"/>
    </source>
</evidence>
<feature type="transmembrane region" description="Helical" evidence="7">
    <location>
        <begin position="185"/>
        <end position="209"/>
    </location>
</feature>
<name>A0A1I7TKX2_9PELO</name>
<dbReference type="GO" id="GO:0005886">
    <property type="term" value="C:plasma membrane"/>
    <property type="evidence" value="ECO:0007669"/>
    <property type="project" value="TreeGrafter"/>
</dbReference>
<dbReference type="PANTHER" id="PTHR10332:SF85">
    <property type="entry name" value="EQUILIBRATIVE NUCLEOSIDE TRANSPORTER"/>
    <property type="match status" value="1"/>
</dbReference>
<proteinExistence type="inferred from homology"/>
<dbReference type="AlphaFoldDB" id="A0A1I7TKX2"/>
<feature type="transmembrane region" description="Helical" evidence="7">
    <location>
        <begin position="221"/>
        <end position="242"/>
    </location>
</feature>
<dbReference type="Pfam" id="PF01733">
    <property type="entry name" value="Nucleoside_tran"/>
    <property type="match status" value="1"/>
</dbReference>
<evidence type="ECO:0000256" key="3">
    <source>
        <dbReference type="ARBA" id="ARBA00022448"/>
    </source>
</evidence>
<evidence type="ECO:0000256" key="4">
    <source>
        <dbReference type="ARBA" id="ARBA00022692"/>
    </source>
</evidence>
<comment type="similarity">
    <text evidence="2">Belongs to the SLC29A/ENT transporter (TC 2.A.57) family.</text>
</comment>
<feature type="transmembrane region" description="Helical" evidence="7">
    <location>
        <begin position="390"/>
        <end position="413"/>
    </location>
</feature>
<evidence type="ECO:0000256" key="1">
    <source>
        <dbReference type="ARBA" id="ARBA00004141"/>
    </source>
</evidence>
<evidence type="ECO:0000313" key="8">
    <source>
        <dbReference type="Proteomes" id="UP000095282"/>
    </source>
</evidence>
<feature type="transmembrane region" description="Helical" evidence="7">
    <location>
        <begin position="154"/>
        <end position="173"/>
    </location>
</feature>
<organism evidence="8 9">
    <name type="scientific">Caenorhabditis tropicalis</name>
    <dbReference type="NCBI Taxonomy" id="1561998"/>
    <lineage>
        <taxon>Eukaryota</taxon>
        <taxon>Metazoa</taxon>
        <taxon>Ecdysozoa</taxon>
        <taxon>Nematoda</taxon>
        <taxon>Chromadorea</taxon>
        <taxon>Rhabditida</taxon>
        <taxon>Rhabditina</taxon>
        <taxon>Rhabditomorpha</taxon>
        <taxon>Rhabditoidea</taxon>
        <taxon>Rhabditidae</taxon>
        <taxon>Peloderinae</taxon>
        <taxon>Caenorhabditis</taxon>
    </lineage>
</organism>
<dbReference type="STRING" id="1561998.A0A1I7TKX2"/>
<protein>
    <submittedName>
        <fullName evidence="9">Equilibrative nucleoside transporter</fullName>
    </submittedName>
</protein>
<keyword evidence="8" id="KW-1185">Reference proteome</keyword>
<feature type="transmembrane region" description="Helical" evidence="7">
    <location>
        <begin position="284"/>
        <end position="306"/>
    </location>
</feature>
<keyword evidence="5 7" id="KW-1133">Transmembrane helix</keyword>
<evidence type="ECO:0000256" key="6">
    <source>
        <dbReference type="ARBA" id="ARBA00023136"/>
    </source>
</evidence>
<evidence type="ECO:0000256" key="5">
    <source>
        <dbReference type="ARBA" id="ARBA00022989"/>
    </source>
</evidence>
<feature type="transmembrane region" description="Helical" evidence="7">
    <location>
        <begin position="128"/>
        <end position="148"/>
    </location>
</feature>
<reference evidence="9" key="1">
    <citation type="submission" date="2016-11" db="UniProtKB">
        <authorList>
            <consortium name="WormBaseParasite"/>
        </authorList>
    </citation>
    <scope>IDENTIFICATION</scope>
</reference>
<accession>A0A1I7TKX2</accession>
<feature type="transmembrane region" description="Helical" evidence="7">
    <location>
        <begin position="48"/>
        <end position="72"/>
    </location>
</feature>
<evidence type="ECO:0000313" key="9">
    <source>
        <dbReference type="WBParaSite" id="Csp11.Scaffold628.g6931.t1"/>
    </source>
</evidence>
<dbReference type="GO" id="GO:0005337">
    <property type="term" value="F:nucleoside transmembrane transporter activity"/>
    <property type="evidence" value="ECO:0007669"/>
    <property type="project" value="InterPro"/>
</dbReference>
<feature type="transmembrane region" description="Helical" evidence="7">
    <location>
        <begin position="425"/>
        <end position="448"/>
    </location>
</feature>
<feature type="transmembrane region" description="Helical" evidence="7">
    <location>
        <begin position="92"/>
        <end position="116"/>
    </location>
</feature>
<dbReference type="eggNOG" id="KOG1479">
    <property type="taxonomic scope" value="Eukaryota"/>
</dbReference>
<feature type="transmembrane region" description="Helical" evidence="7">
    <location>
        <begin position="326"/>
        <end position="346"/>
    </location>
</feature>
<feature type="transmembrane region" description="Helical" evidence="7">
    <location>
        <begin position="353"/>
        <end position="370"/>
    </location>
</feature>
<comment type="subcellular location">
    <subcellularLocation>
        <location evidence="1">Membrane</location>
        <topology evidence="1">Multi-pass membrane protein</topology>
    </subcellularLocation>
</comment>